<proteinExistence type="predicted"/>
<dbReference type="OrthoDB" id="10424306at2759"/>
<feature type="compositionally biased region" description="Polar residues" evidence="2">
    <location>
        <begin position="492"/>
        <end position="510"/>
    </location>
</feature>
<dbReference type="RefSeq" id="XP_068357192.1">
    <property type="nucleotide sequence ID" value="XM_068506209.1"/>
</dbReference>
<dbReference type="InterPro" id="IPR029021">
    <property type="entry name" value="Prot-tyrosine_phosphatase-like"/>
</dbReference>
<dbReference type="EMBL" id="MLAK01000806">
    <property type="protein sequence ID" value="OHT04056.1"/>
    <property type="molecule type" value="Genomic_DNA"/>
</dbReference>
<reference evidence="3" key="1">
    <citation type="submission" date="2016-10" db="EMBL/GenBank/DDBJ databases">
        <authorList>
            <person name="Benchimol M."/>
            <person name="Almeida L.G."/>
            <person name="Vasconcelos A.T."/>
            <person name="Perreira-Neves A."/>
            <person name="Rosa I.A."/>
            <person name="Tasca T."/>
            <person name="Bogo M.R."/>
            <person name="de Souza W."/>
        </authorList>
    </citation>
    <scope>NUCLEOTIDE SEQUENCE [LARGE SCALE GENOMIC DNA]</scope>
    <source>
        <strain evidence="3">K</strain>
    </source>
</reference>
<sequence length="591" mass="67314">MGVHSHTSRNKRLALLPKWDSVPMNWLSCPSYGDLIQSPGHPEITFLPIKTPLPINFFESLPASVRWTVSDAVNQARSKINNTAAKNVKIIAINVSASNEAVTKEEWESVGAIYYRIPIKKDFDSSFVDTFCETLNNEISQLNIQNNEKLNENKENLNENKENLNENNEKLSENNENLNESKDEQNDNLNNSILCMLYSGRGQNRVWFSIYSYFLKCFNQNFDEIVRTDNFYNQKALDSLCDIFHAEKREAIAKPDWLVNLQDERSISIGEVPLPLEKYKGIKKISRKEILGTEANLVKSLLPASRPIYQWDSHSLDELLSLPFQCTFDARGLQTFIVATKENSVFLVDSRKGVWLLRARIHHGQMPLVASCVLVEEQRRCVVLLTDLLRYGEIINENSDIELRLSILANKVIKKLRTENNSTYLLQFVYRPMAHVSDASKLKKDLPSLFAKCDGLLFYGHDKIIRLPLTPSVVLQFDYNGNDKAFLLASESPKSTESTNSSTPDSSLESAKNGKLVPVGIYTVMNKKLLGMDRRTSRFEYDVEKETWSAIALGQDDVPSTVEDVNNLIKFKKLNVSVDMILKELEKVEDL</sequence>
<dbReference type="Gene3D" id="3.90.190.10">
    <property type="entry name" value="Protein tyrosine phosphatase superfamily"/>
    <property type="match status" value="1"/>
</dbReference>
<organism evidence="3 4">
    <name type="scientific">Tritrichomonas foetus</name>
    <dbReference type="NCBI Taxonomy" id="1144522"/>
    <lineage>
        <taxon>Eukaryota</taxon>
        <taxon>Metamonada</taxon>
        <taxon>Parabasalia</taxon>
        <taxon>Tritrichomonadida</taxon>
        <taxon>Tritrichomonadidae</taxon>
        <taxon>Tritrichomonas</taxon>
    </lineage>
</organism>
<keyword evidence="1" id="KW-0175">Coiled coil</keyword>
<evidence type="ECO:0000313" key="3">
    <source>
        <dbReference type="EMBL" id="OHT04056.1"/>
    </source>
</evidence>
<keyword evidence="4" id="KW-1185">Reference proteome</keyword>
<evidence type="ECO:0000313" key="4">
    <source>
        <dbReference type="Proteomes" id="UP000179807"/>
    </source>
</evidence>
<dbReference type="Proteomes" id="UP000179807">
    <property type="component" value="Unassembled WGS sequence"/>
</dbReference>
<dbReference type="AlphaFoldDB" id="A0A1J4JZZ3"/>
<evidence type="ECO:0000256" key="2">
    <source>
        <dbReference type="SAM" id="MobiDB-lite"/>
    </source>
</evidence>
<feature type="coiled-coil region" evidence="1">
    <location>
        <begin position="132"/>
        <end position="188"/>
    </location>
</feature>
<comment type="caution">
    <text evidence="3">The sequence shown here is derived from an EMBL/GenBank/DDBJ whole genome shotgun (WGS) entry which is preliminary data.</text>
</comment>
<protein>
    <submittedName>
        <fullName evidence="3">Uncharacterized protein</fullName>
    </submittedName>
</protein>
<evidence type="ECO:0000256" key="1">
    <source>
        <dbReference type="SAM" id="Coils"/>
    </source>
</evidence>
<gene>
    <name evidence="3" type="ORF">TRFO_28490</name>
</gene>
<feature type="region of interest" description="Disordered" evidence="2">
    <location>
        <begin position="490"/>
        <end position="511"/>
    </location>
</feature>
<accession>A0A1J4JZZ3</accession>
<dbReference type="GeneID" id="94840913"/>
<name>A0A1J4JZZ3_9EUKA</name>
<dbReference type="VEuPathDB" id="TrichDB:TRFO_28490"/>